<keyword evidence="3" id="KW-1185">Reference proteome</keyword>
<name>A0ABV2HAW7_9HYPH</name>
<keyword evidence="1" id="KW-0472">Membrane</keyword>
<organism evidence="2 3">
    <name type="scientific">Pseudorhizobium tarimense</name>
    <dbReference type="NCBI Taxonomy" id="1079109"/>
    <lineage>
        <taxon>Bacteria</taxon>
        <taxon>Pseudomonadati</taxon>
        <taxon>Pseudomonadota</taxon>
        <taxon>Alphaproteobacteria</taxon>
        <taxon>Hyphomicrobiales</taxon>
        <taxon>Rhizobiaceae</taxon>
        <taxon>Rhizobium/Agrobacterium group</taxon>
        <taxon>Pseudorhizobium</taxon>
    </lineage>
</organism>
<feature type="transmembrane region" description="Helical" evidence="1">
    <location>
        <begin position="62"/>
        <end position="79"/>
    </location>
</feature>
<sequence>MSIITPMAREQRGLHAPGWGEDMVAKFKTGLKLEGFKVLKVSLIVGGVISGALLLWQLSSVLLLFFAAIVAAVILRSGAKGIEDPRQSKPLRRW</sequence>
<gene>
    <name evidence="2" type="ORF">ABID21_003823</name>
</gene>
<proteinExistence type="predicted"/>
<keyword evidence="1" id="KW-1133">Transmembrane helix</keyword>
<comment type="caution">
    <text evidence="2">The sequence shown here is derived from an EMBL/GenBank/DDBJ whole genome shotgun (WGS) entry which is preliminary data.</text>
</comment>
<protein>
    <submittedName>
        <fullName evidence="2">Uncharacterized protein</fullName>
    </submittedName>
</protein>
<evidence type="ECO:0000313" key="2">
    <source>
        <dbReference type="EMBL" id="MET3587695.1"/>
    </source>
</evidence>
<dbReference type="Proteomes" id="UP001549031">
    <property type="component" value="Unassembled WGS sequence"/>
</dbReference>
<evidence type="ECO:0000313" key="3">
    <source>
        <dbReference type="Proteomes" id="UP001549031"/>
    </source>
</evidence>
<keyword evidence="1" id="KW-0812">Transmembrane</keyword>
<dbReference type="RefSeq" id="WP_247245485.1">
    <property type="nucleotide sequence ID" value="NZ_JALJRA010000016.1"/>
</dbReference>
<accession>A0ABV2HAW7</accession>
<dbReference type="EMBL" id="JBEPLJ010000015">
    <property type="protein sequence ID" value="MET3587695.1"/>
    <property type="molecule type" value="Genomic_DNA"/>
</dbReference>
<evidence type="ECO:0000256" key="1">
    <source>
        <dbReference type="SAM" id="Phobius"/>
    </source>
</evidence>
<reference evidence="2 3" key="1">
    <citation type="submission" date="2024-06" db="EMBL/GenBank/DDBJ databases">
        <title>Genomic Encyclopedia of Type Strains, Phase IV (KMG-IV): sequencing the most valuable type-strain genomes for metagenomic binning, comparative biology and taxonomic classification.</title>
        <authorList>
            <person name="Goeker M."/>
        </authorList>
    </citation>
    <scope>NUCLEOTIDE SEQUENCE [LARGE SCALE GENOMIC DNA]</scope>
    <source>
        <strain evidence="2 3">DSM 105042</strain>
    </source>
</reference>